<organism evidence="7 8">
    <name type="scientific">Clonostachys byssicola</name>
    <dbReference type="NCBI Taxonomy" id="160290"/>
    <lineage>
        <taxon>Eukaryota</taxon>
        <taxon>Fungi</taxon>
        <taxon>Dikarya</taxon>
        <taxon>Ascomycota</taxon>
        <taxon>Pezizomycotina</taxon>
        <taxon>Sordariomycetes</taxon>
        <taxon>Hypocreomycetidae</taxon>
        <taxon>Hypocreales</taxon>
        <taxon>Bionectriaceae</taxon>
        <taxon>Clonostachys</taxon>
    </lineage>
</organism>
<evidence type="ECO:0000256" key="3">
    <source>
        <dbReference type="ARBA" id="ARBA00022989"/>
    </source>
</evidence>
<dbReference type="InterPro" id="IPR020846">
    <property type="entry name" value="MFS_dom"/>
</dbReference>
<evidence type="ECO:0000256" key="4">
    <source>
        <dbReference type="ARBA" id="ARBA00023136"/>
    </source>
</evidence>
<keyword evidence="8" id="KW-1185">Reference proteome</keyword>
<dbReference type="Gene3D" id="1.20.1250.20">
    <property type="entry name" value="MFS general substrate transporter like domains"/>
    <property type="match status" value="2"/>
</dbReference>
<name>A0A9N9UD04_9HYPO</name>
<feature type="transmembrane region" description="Helical" evidence="5">
    <location>
        <begin position="150"/>
        <end position="171"/>
    </location>
</feature>
<dbReference type="SUPFAM" id="SSF103473">
    <property type="entry name" value="MFS general substrate transporter"/>
    <property type="match status" value="2"/>
</dbReference>
<dbReference type="OrthoDB" id="440553at2759"/>
<feature type="transmembrane region" description="Helical" evidence="5">
    <location>
        <begin position="379"/>
        <end position="396"/>
    </location>
</feature>
<dbReference type="Proteomes" id="UP000754883">
    <property type="component" value="Unassembled WGS sequence"/>
</dbReference>
<evidence type="ECO:0000256" key="5">
    <source>
        <dbReference type="SAM" id="Phobius"/>
    </source>
</evidence>
<comment type="subcellular location">
    <subcellularLocation>
        <location evidence="1">Membrane</location>
        <topology evidence="1">Multi-pass membrane protein</topology>
    </subcellularLocation>
</comment>
<sequence>MESEPKPSVGEGLSHMGFNATVVAEPRKSMDVDVRESASEPQVIMEDEITFVQGRRFWYITAVMSILMFLIFLEIPIVITAAVAVTEDLGGLDIVGWLVASYLLGYIGVIVIFAKLSDILGRKFMLLVSTAFFIIFSAACSASQTFVQVVVFRAFQGIGGGGCYSICTIIIMEIVPPEKYTKYVSYINITSALALLSGPIIGGAIAAHTSWRWIFIINVPLASIAFIIAAISIPTGFPYHGKSKDDKSKNPKGSVPKTMLDRADIPGAVLLLFATLSLTAGFEEADSLFPWKSAYVITLLTASGVLYIALLLWERYVTLSEKLREPVLPWRFFTNRRMMSILANQFLLGGPTFIGMFILPQRFQLVYGLSGLDAGIRLIPFSFAIPVATIFSAVLAGKRKIPLMYIFISGACLQIIGFALLGTLPVEPGIPARMYGYQVIAGWGCGMMFSLLTIAIPLVIEGRDRAVGMAAGAQFRLMGSTIVLSISTSVFNSHVRPLLHEIVGPEGVADMNSFSNSLQNLSQAAAEQIRRAQAEGYNRQTLVLCGAAALQIFASLLLWDRKKQLVA</sequence>
<feature type="transmembrane region" description="Helical" evidence="5">
    <location>
        <begin position="183"/>
        <end position="207"/>
    </location>
</feature>
<dbReference type="GO" id="GO:0022857">
    <property type="term" value="F:transmembrane transporter activity"/>
    <property type="evidence" value="ECO:0007669"/>
    <property type="project" value="InterPro"/>
</dbReference>
<evidence type="ECO:0000313" key="8">
    <source>
        <dbReference type="Proteomes" id="UP000754883"/>
    </source>
</evidence>
<evidence type="ECO:0000259" key="6">
    <source>
        <dbReference type="PROSITE" id="PS50850"/>
    </source>
</evidence>
<reference evidence="8" key="1">
    <citation type="submission" date="2019-06" db="EMBL/GenBank/DDBJ databases">
        <authorList>
            <person name="Broberg M."/>
        </authorList>
    </citation>
    <scope>NUCLEOTIDE SEQUENCE [LARGE SCALE GENOMIC DNA]</scope>
</reference>
<dbReference type="EMBL" id="CABFNO020001387">
    <property type="protein sequence ID" value="CAG9984560.1"/>
    <property type="molecule type" value="Genomic_DNA"/>
</dbReference>
<feature type="transmembrane region" description="Helical" evidence="5">
    <location>
        <begin position="213"/>
        <end position="239"/>
    </location>
</feature>
<keyword evidence="2 5" id="KW-0812">Transmembrane</keyword>
<reference evidence="7 8" key="2">
    <citation type="submission" date="2021-10" db="EMBL/GenBank/DDBJ databases">
        <authorList>
            <person name="Piombo E."/>
        </authorList>
    </citation>
    <scope>NUCLEOTIDE SEQUENCE [LARGE SCALE GENOMIC DNA]</scope>
</reference>
<dbReference type="InterPro" id="IPR036259">
    <property type="entry name" value="MFS_trans_sf"/>
</dbReference>
<dbReference type="AlphaFoldDB" id="A0A9N9UD04"/>
<feature type="transmembrane region" description="Helical" evidence="5">
    <location>
        <begin position="294"/>
        <end position="313"/>
    </location>
</feature>
<feature type="transmembrane region" description="Helical" evidence="5">
    <location>
        <begin position="57"/>
        <end position="82"/>
    </location>
</feature>
<feature type="transmembrane region" description="Helical" evidence="5">
    <location>
        <begin position="126"/>
        <end position="144"/>
    </location>
</feature>
<dbReference type="InterPro" id="IPR011701">
    <property type="entry name" value="MFS"/>
</dbReference>
<gene>
    <name evidence="7" type="ORF">CBYS24578_00012285</name>
</gene>
<feature type="transmembrane region" description="Helical" evidence="5">
    <location>
        <begin position="435"/>
        <end position="460"/>
    </location>
</feature>
<protein>
    <recommendedName>
        <fullName evidence="6">Major facilitator superfamily (MFS) profile domain-containing protein</fullName>
    </recommendedName>
</protein>
<comment type="caution">
    <text evidence="7">The sequence shown here is derived from an EMBL/GenBank/DDBJ whole genome shotgun (WGS) entry which is preliminary data.</text>
</comment>
<dbReference type="PROSITE" id="PS50850">
    <property type="entry name" value="MFS"/>
    <property type="match status" value="1"/>
</dbReference>
<feature type="transmembrane region" description="Helical" evidence="5">
    <location>
        <begin position="541"/>
        <end position="559"/>
    </location>
</feature>
<keyword evidence="3 5" id="KW-1133">Transmembrane helix</keyword>
<feature type="transmembrane region" description="Helical" evidence="5">
    <location>
        <begin position="341"/>
        <end position="359"/>
    </location>
</feature>
<dbReference type="GO" id="GO:0005886">
    <property type="term" value="C:plasma membrane"/>
    <property type="evidence" value="ECO:0007669"/>
    <property type="project" value="TreeGrafter"/>
</dbReference>
<feature type="transmembrane region" description="Helical" evidence="5">
    <location>
        <begin position="260"/>
        <end position="282"/>
    </location>
</feature>
<evidence type="ECO:0000313" key="7">
    <source>
        <dbReference type="EMBL" id="CAG9984560.1"/>
    </source>
</evidence>
<feature type="domain" description="Major facilitator superfamily (MFS) profile" evidence="6">
    <location>
        <begin position="60"/>
        <end position="563"/>
    </location>
</feature>
<dbReference type="PANTHER" id="PTHR23501:SF43">
    <property type="entry name" value="MULTIDRUG TRANSPORTER, PUTATIVE (AFU_ORTHOLOGUE AFUA_6G03040)-RELATED"/>
    <property type="match status" value="1"/>
</dbReference>
<accession>A0A9N9UD04</accession>
<feature type="transmembrane region" description="Helical" evidence="5">
    <location>
        <begin position="403"/>
        <end position="423"/>
    </location>
</feature>
<keyword evidence="4 5" id="KW-0472">Membrane</keyword>
<proteinExistence type="predicted"/>
<evidence type="ECO:0000256" key="1">
    <source>
        <dbReference type="ARBA" id="ARBA00004141"/>
    </source>
</evidence>
<dbReference type="PANTHER" id="PTHR23501">
    <property type="entry name" value="MAJOR FACILITATOR SUPERFAMILY"/>
    <property type="match status" value="1"/>
</dbReference>
<feature type="transmembrane region" description="Helical" evidence="5">
    <location>
        <begin position="94"/>
        <end position="114"/>
    </location>
</feature>
<evidence type="ECO:0000256" key="2">
    <source>
        <dbReference type="ARBA" id="ARBA00022692"/>
    </source>
</evidence>
<dbReference type="Pfam" id="PF07690">
    <property type="entry name" value="MFS_1"/>
    <property type="match status" value="1"/>
</dbReference>